<feature type="binding site" evidence="7">
    <location>
        <position position="77"/>
    </location>
    <ligand>
        <name>Zn(2+)</name>
        <dbReference type="ChEBI" id="CHEBI:29105"/>
    </ligand>
</feature>
<dbReference type="GO" id="GO:0004089">
    <property type="term" value="F:carbonate dehydratase activity"/>
    <property type="evidence" value="ECO:0007669"/>
    <property type="project" value="UniProtKB-UniRule"/>
</dbReference>
<evidence type="ECO:0000256" key="7">
    <source>
        <dbReference type="PIRSR" id="PIRSR601765-1"/>
    </source>
</evidence>
<dbReference type="InterPro" id="IPR001765">
    <property type="entry name" value="Carbonic_anhydrase"/>
</dbReference>
<dbReference type="GO" id="GO:0008270">
    <property type="term" value="F:zinc ion binding"/>
    <property type="evidence" value="ECO:0007669"/>
    <property type="project" value="UniProtKB-UniRule"/>
</dbReference>
<dbReference type="InParanoid" id="A0A369K8S5"/>
<feature type="signal peptide" evidence="9">
    <location>
        <begin position="1"/>
        <end position="21"/>
    </location>
</feature>
<dbReference type="EMBL" id="LUEZ02000009">
    <property type="protein sequence ID" value="RDB29962.1"/>
    <property type="molecule type" value="Genomic_DNA"/>
</dbReference>
<evidence type="ECO:0000256" key="2">
    <source>
        <dbReference type="ARBA" id="ARBA00012925"/>
    </source>
</evidence>
<keyword evidence="9" id="KW-0732">Signal</keyword>
<dbReference type="Pfam" id="PF00484">
    <property type="entry name" value="Pro_CA"/>
    <property type="match status" value="1"/>
</dbReference>
<dbReference type="SUPFAM" id="SSF53056">
    <property type="entry name" value="beta-carbonic anhydrase, cab"/>
    <property type="match status" value="1"/>
</dbReference>
<sequence length="302" mass="32700">MFTYILTVYTLALLVLSPVSALPVPRREAIAKRDVPAGSSDFDVLVQGNQQFRKNVDKGLMDELKAGQHPPFMMISCSDSRVGEGTIFNAKPGVFFTERNIANQVLPDDGNAQSALAYGVTELRVKHVIVMGHYGCGGVAAATLPAPRRPQQPAATAIQKWLTPIRELYSTSTRPEVAAMREANKDVSPGLNDPGFRALIEENVKANVQRIAEGPIIRNWFQLLSENPDKPATNGTVIERAADPSKPPAPVFIHGWIYDIADGKITDLKASVGPPGMKIPQVPFSDVATVAKRLVSGGHHNH</sequence>
<dbReference type="Gene3D" id="3.40.1050.10">
    <property type="entry name" value="Carbonic anhydrase"/>
    <property type="match status" value="1"/>
</dbReference>
<dbReference type="PANTHER" id="PTHR11002">
    <property type="entry name" value="CARBONIC ANHYDRASE"/>
    <property type="match status" value="1"/>
</dbReference>
<keyword evidence="5 8" id="KW-0456">Lyase</keyword>
<feature type="binding site" evidence="7">
    <location>
        <position position="133"/>
    </location>
    <ligand>
        <name>Zn(2+)</name>
        <dbReference type="ChEBI" id="CHEBI:29105"/>
    </ligand>
</feature>
<feature type="binding site" evidence="7">
    <location>
        <position position="136"/>
    </location>
    <ligand>
        <name>Zn(2+)</name>
        <dbReference type="ChEBI" id="CHEBI:29105"/>
    </ligand>
</feature>
<proteinExistence type="inferred from homology"/>
<name>A0A369K8S5_HYPMA</name>
<evidence type="ECO:0000313" key="11">
    <source>
        <dbReference type="Proteomes" id="UP000076154"/>
    </source>
</evidence>
<dbReference type="EC" id="4.2.1.1" evidence="2 8"/>
<keyword evidence="4 7" id="KW-0862">Zinc</keyword>
<reference evidence="10" key="1">
    <citation type="submission" date="2018-04" db="EMBL/GenBank/DDBJ databases">
        <title>Whole genome sequencing of Hypsizygus marmoreus.</title>
        <authorList>
            <person name="Choi I.-G."/>
            <person name="Min B."/>
            <person name="Kim J.-G."/>
            <person name="Kim S."/>
            <person name="Oh Y.-L."/>
            <person name="Kong W.-S."/>
            <person name="Park H."/>
            <person name="Jeong J."/>
            <person name="Song E.-S."/>
        </authorList>
    </citation>
    <scope>NUCLEOTIDE SEQUENCE [LARGE SCALE GENOMIC DNA]</scope>
    <source>
        <strain evidence="10">51987-8</strain>
    </source>
</reference>
<dbReference type="Proteomes" id="UP000076154">
    <property type="component" value="Unassembled WGS sequence"/>
</dbReference>
<evidence type="ECO:0000256" key="9">
    <source>
        <dbReference type="SAM" id="SignalP"/>
    </source>
</evidence>
<dbReference type="SMART" id="SM00947">
    <property type="entry name" value="Pro_CA"/>
    <property type="match status" value="1"/>
</dbReference>
<keyword evidence="3 7" id="KW-0479">Metal-binding</keyword>
<comment type="function">
    <text evidence="8">Reversible hydration of carbon dioxide.</text>
</comment>
<comment type="similarity">
    <text evidence="1 8">Belongs to the beta-class carbonic anhydrase family.</text>
</comment>
<comment type="caution">
    <text evidence="10">The sequence shown here is derived from an EMBL/GenBank/DDBJ whole genome shotgun (WGS) entry which is preliminary data.</text>
</comment>
<keyword evidence="11" id="KW-1185">Reference proteome</keyword>
<evidence type="ECO:0000256" key="4">
    <source>
        <dbReference type="ARBA" id="ARBA00022833"/>
    </source>
</evidence>
<organism evidence="10 11">
    <name type="scientific">Hypsizygus marmoreus</name>
    <name type="common">White beech mushroom</name>
    <name type="synonym">Agaricus marmoreus</name>
    <dbReference type="NCBI Taxonomy" id="39966"/>
    <lineage>
        <taxon>Eukaryota</taxon>
        <taxon>Fungi</taxon>
        <taxon>Dikarya</taxon>
        <taxon>Basidiomycota</taxon>
        <taxon>Agaricomycotina</taxon>
        <taxon>Agaricomycetes</taxon>
        <taxon>Agaricomycetidae</taxon>
        <taxon>Agaricales</taxon>
        <taxon>Tricholomatineae</taxon>
        <taxon>Lyophyllaceae</taxon>
        <taxon>Hypsizygus</taxon>
    </lineage>
</organism>
<gene>
    <name evidence="10" type="primary">can_0</name>
    <name evidence="10" type="ORF">Hypma_014175</name>
</gene>
<dbReference type="GO" id="GO:0071244">
    <property type="term" value="P:cellular response to carbon dioxide"/>
    <property type="evidence" value="ECO:0007669"/>
    <property type="project" value="TreeGrafter"/>
</dbReference>
<evidence type="ECO:0000256" key="6">
    <source>
        <dbReference type="ARBA" id="ARBA00048348"/>
    </source>
</evidence>
<accession>A0A369K8S5</accession>
<dbReference type="InterPro" id="IPR036874">
    <property type="entry name" value="Carbonic_anhydrase_sf"/>
</dbReference>
<dbReference type="AlphaFoldDB" id="A0A369K8S5"/>
<evidence type="ECO:0000256" key="8">
    <source>
        <dbReference type="RuleBase" id="RU003956"/>
    </source>
</evidence>
<protein>
    <recommendedName>
        <fullName evidence="2 8">Carbonic anhydrase</fullName>
        <ecNumber evidence="2 8">4.2.1.1</ecNumber>
    </recommendedName>
    <alternativeName>
        <fullName evidence="8">Carbonate dehydratase</fullName>
    </alternativeName>
</protein>
<dbReference type="GO" id="GO:0034599">
    <property type="term" value="P:cellular response to oxidative stress"/>
    <property type="evidence" value="ECO:0007669"/>
    <property type="project" value="TreeGrafter"/>
</dbReference>
<feature type="chain" id="PRO_5016736431" description="Carbonic anhydrase" evidence="9">
    <location>
        <begin position="22"/>
        <end position="302"/>
    </location>
</feature>
<comment type="cofactor">
    <cofactor evidence="7">
        <name>Zn(2+)</name>
        <dbReference type="ChEBI" id="CHEBI:29105"/>
    </cofactor>
    <text evidence="7">Binds 1 zinc ion per subunit.</text>
</comment>
<dbReference type="OrthoDB" id="10248475at2759"/>
<evidence type="ECO:0000313" key="10">
    <source>
        <dbReference type="EMBL" id="RDB29962.1"/>
    </source>
</evidence>
<dbReference type="STRING" id="39966.A0A369K8S5"/>
<evidence type="ECO:0000256" key="5">
    <source>
        <dbReference type="ARBA" id="ARBA00023239"/>
    </source>
</evidence>
<comment type="catalytic activity">
    <reaction evidence="6 8">
        <text>hydrogencarbonate + H(+) = CO2 + H2O</text>
        <dbReference type="Rhea" id="RHEA:10748"/>
        <dbReference type="ChEBI" id="CHEBI:15377"/>
        <dbReference type="ChEBI" id="CHEBI:15378"/>
        <dbReference type="ChEBI" id="CHEBI:16526"/>
        <dbReference type="ChEBI" id="CHEBI:17544"/>
        <dbReference type="EC" id="4.2.1.1"/>
    </reaction>
</comment>
<dbReference type="PANTHER" id="PTHR11002:SF76">
    <property type="entry name" value="CARBONIC ANHYDRASE"/>
    <property type="match status" value="1"/>
</dbReference>
<feature type="binding site" evidence="7">
    <location>
        <position position="79"/>
    </location>
    <ligand>
        <name>Zn(2+)</name>
        <dbReference type="ChEBI" id="CHEBI:29105"/>
    </ligand>
</feature>
<evidence type="ECO:0000256" key="1">
    <source>
        <dbReference type="ARBA" id="ARBA00006217"/>
    </source>
</evidence>
<evidence type="ECO:0000256" key="3">
    <source>
        <dbReference type="ARBA" id="ARBA00022723"/>
    </source>
</evidence>